<reference evidence="2 3" key="1">
    <citation type="submission" date="2020-08" db="EMBL/GenBank/DDBJ databases">
        <title>Amycolatopsis echigonensis JCM 21831.</title>
        <authorList>
            <person name="Tedsree N."/>
            <person name="Kuncharoen N."/>
            <person name="Likhitwitayawuid K."/>
            <person name="Tanasupawat S."/>
        </authorList>
    </citation>
    <scope>NUCLEOTIDE SEQUENCE [LARGE SCALE GENOMIC DNA]</scope>
    <source>
        <strain evidence="2 3">JCM 21831</strain>
    </source>
</reference>
<organism evidence="2 3">
    <name type="scientific">Amycolatopsis echigonensis</name>
    <dbReference type="NCBI Taxonomy" id="2576905"/>
    <lineage>
        <taxon>Bacteria</taxon>
        <taxon>Bacillati</taxon>
        <taxon>Actinomycetota</taxon>
        <taxon>Actinomycetes</taxon>
        <taxon>Pseudonocardiales</taxon>
        <taxon>Pseudonocardiaceae</taxon>
        <taxon>Amycolatopsis</taxon>
    </lineage>
</organism>
<dbReference type="InterPro" id="IPR027417">
    <property type="entry name" value="P-loop_NTPase"/>
</dbReference>
<dbReference type="SUPFAM" id="SSF50494">
    <property type="entry name" value="Trypsin-like serine proteases"/>
    <property type="match status" value="1"/>
</dbReference>
<dbReference type="Proteomes" id="UP000550260">
    <property type="component" value="Unassembled WGS sequence"/>
</dbReference>
<dbReference type="Gene3D" id="2.40.10.120">
    <property type="match status" value="1"/>
</dbReference>
<dbReference type="Pfam" id="PF20703">
    <property type="entry name" value="nSTAND1"/>
    <property type="match status" value="1"/>
</dbReference>
<accession>A0A8E2BA92</accession>
<evidence type="ECO:0000313" key="2">
    <source>
        <dbReference type="EMBL" id="MBB2504858.1"/>
    </source>
</evidence>
<name>A0A8E2BA92_9PSEU</name>
<dbReference type="InterPro" id="IPR011047">
    <property type="entry name" value="Quinoprotein_ADH-like_sf"/>
</dbReference>
<dbReference type="InterPro" id="IPR009003">
    <property type="entry name" value="Peptidase_S1_PA"/>
</dbReference>
<gene>
    <name evidence="2" type="ORF">H5411_37675</name>
</gene>
<dbReference type="InterPro" id="IPR049052">
    <property type="entry name" value="nSTAND1"/>
</dbReference>
<dbReference type="RefSeq" id="WP_183126532.1">
    <property type="nucleotide sequence ID" value="NZ_JACJHR010000083.1"/>
</dbReference>
<dbReference type="Pfam" id="PF13365">
    <property type="entry name" value="Trypsin_2"/>
    <property type="match status" value="1"/>
</dbReference>
<sequence length="1326" mass="142347">MSADPLAAAVVRISGAAKTAGGGFLVAPGRVATCAHVVADALGIRRNAPRPDGTVEVEFPLLATNSRITARVVDWQPESSDGVGDIAVLRLETPEPPGAVPAPSRITDDVRGHSIRTFGFPFDQDAGIWVEGKLLGAQSTGRIQIETDDRQWRIERGFSGAPVWDDDAGGVVGMVVTRANRHDTTAHLIPTTALGDAWTVSAENPYRGLKPLEERDAPLLHGRDRELAGLAAQAAREDLLVVAGPSGSGKSSLVRAGLLPRLRGEGARVHDIRPDTAIEPVAMFAAAIGQPVQDPREAANALVADGPAVLFVDQFEELVVADRDGACRLLELLTRMIASQRREPGEPAPLRVVLTLRARSLDSLLTSETADRLNQAVRFLQPMSRAELSEAITGPAAAVGGLAFESGLVSRILDDATGQPGTLPLVSLVLERLWQQRYGGWLTHAAYDNLGRVAGALGKAANEAIEALRPFEKRPARRLLAQLARPDGEAGFARRSVRVSDLSPELHGIAHELAARRLVVLDEDQRVDLVHQALIDYWPQLQKWLAADRDFLVWQAGLRQDMEQWEQSGRDHGSLLRGAALATARQWLTERGADITAAQKEYVERSYATERRGIRRWRIVTAVALALALAASALTVVVLRNQETINDNLHTANAILLAQESLRDANGQDTSALQMAQAAWRENPRSSEAYGALLQQELYWRGIDRILPPQHIAPTDRILSTADGQRVVVKSADPTTPVLLWQGLAGPEPRSRALAVDPTSFLELSPDGRLLAESGNAPGVKIWDLDSPAPPVVLRADDATAFESVSFSANGRYLLGVPNEAARPRNLQIWDLQSRRGTATPLAATLATGMVDTVYPTDDGRQVVLVEQPSDPNAKTEAAVRDSASGALVRSLGRGVLVDHGREIAVCDAGTVTLADASGSRLRQLATGIDCSGLDTDVTGQFVLLNKPGAGPLGAVHWPDGKRYLFADPTVTVNWASANTVVTPLLLPAPDGRLTALTVRNGSMQLSTVATTDTQPVNAADWNPYALSPDGQRWVARSPTGELALLDARQQMLKQVSVPSPTALSFDPSGKHLLSVSNGMLRIYRADDLVLEHEAPLPGGPNPNENGTIVVVPGQNAVVVYAGTATFWDPATAQQTAPPLPLQDEAANAKARPGHPGQIFVYGARTAALWDLRSRKAIETFHSDFYPGTPAIDPSGSFVAMVNGVVSGVVLLDLNENRMLPTMPASMNILHGIDGDYLFGESTLDFQVWHWPDHKLVTDVKLGDQSLTRAVADGKLILDTRPGPQPSVPLDGTAWMRHLCGLNDRDFTPAEKTRLPAGADQTRPCS</sequence>
<dbReference type="SUPFAM" id="SSF52540">
    <property type="entry name" value="P-loop containing nucleoside triphosphate hydrolases"/>
    <property type="match status" value="1"/>
</dbReference>
<protein>
    <submittedName>
        <fullName evidence="2">Trypsin-like peptidase domain-containing protein</fullName>
    </submittedName>
</protein>
<evidence type="ECO:0000259" key="1">
    <source>
        <dbReference type="Pfam" id="PF20703"/>
    </source>
</evidence>
<dbReference type="EMBL" id="JACJHR010000083">
    <property type="protein sequence ID" value="MBB2504858.1"/>
    <property type="molecule type" value="Genomic_DNA"/>
</dbReference>
<feature type="domain" description="Novel STAND NTPase 1" evidence="1">
    <location>
        <begin position="205"/>
        <end position="572"/>
    </location>
</feature>
<comment type="caution">
    <text evidence="2">The sequence shown here is derived from an EMBL/GenBank/DDBJ whole genome shotgun (WGS) entry which is preliminary data.</text>
</comment>
<dbReference type="Gene3D" id="2.130.10.10">
    <property type="entry name" value="YVTN repeat-like/Quinoprotein amine dehydrogenase"/>
    <property type="match status" value="2"/>
</dbReference>
<dbReference type="InterPro" id="IPR015943">
    <property type="entry name" value="WD40/YVTN_repeat-like_dom_sf"/>
</dbReference>
<evidence type="ECO:0000313" key="3">
    <source>
        <dbReference type="Proteomes" id="UP000550260"/>
    </source>
</evidence>
<proteinExistence type="predicted"/>
<dbReference type="SUPFAM" id="SSF50998">
    <property type="entry name" value="Quinoprotein alcohol dehydrogenase-like"/>
    <property type="match status" value="1"/>
</dbReference>